<dbReference type="KEGG" id="mea:Mex_2p0656"/>
<dbReference type="InterPro" id="IPR036590">
    <property type="entry name" value="SRAP-like"/>
</dbReference>
<gene>
    <name evidence="2" type="ordered locus">MexAM1_META2p0656</name>
</gene>
<feature type="compositionally biased region" description="Low complexity" evidence="1">
    <location>
        <begin position="42"/>
        <end position="52"/>
    </location>
</feature>
<protein>
    <submittedName>
        <fullName evidence="2">Uncharacterized protein</fullName>
    </submittedName>
</protein>
<dbReference type="AlphaFoldDB" id="C5B4X1"/>
<organism evidence="2 3">
    <name type="scientific">Methylorubrum extorquens (strain ATCC 14718 / DSM 1338 / JCM 2805 / NCIMB 9133 / AM1)</name>
    <name type="common">Methylobacterium extorquens</name>
    <dbReference type="NCBI Taxonomy" id="272630"/>
    <lineage>
        <taxon>Bacteria</taxon>
        <taxon>Pseudomonadati</taxon>
        <taxon>Pseudomonadota</taxon>
        <taxon>Alphaproteobacteria</taxon>
        <taxon>Hyphomicrobiales</taxon>
        <taxon>Methylobacteriaceae</taxon>
        <taxon>Methylorubrum</taxon>
    </lineage>
</organism>
<proteinExistence type="predicted"/>
<dbReference type="HOGENOM" id="CLU_2807495_0_0_5"/>
<feature type="compositionally biased region" description="Pro residues" evidence="1">
    <location>
        <begin position="56"/>
        <end position="67"/>
    </location>
</feature>
<dbReference type="Proteomes" id="UP000009081">
    <property type="component" value="Plasmid megaplasmid"/>
</dbReference>
<sequence length="67" mass="7157">MMPVLLTKPKERRTWLEAPVDQALELQRPLLDDEMKVIAEGARLSGAAGGRANPISGPPRPPSQAGA</sequence>
<keyword evidence="3" id="KW-1185">Reference proteome</keyword>
<keyword evidence="2" id="KW-0614">Plasmid</keyword>
<accession>C5B4X1</accession>
<evidence type="ECO:0000256" key="1">
    <source>
        <dbReference type="SAM" id="MobiDB-lite"/>
    </source>
</evidence>
<dbReference type="SUPFAM" id="SSF143081">
    <property type="entry name" value="BB1717-like"/>
    <property type="match status" value="1"/>
</dbReference>
<feature type="region of interest" description="Disordered" evidence="1">
    <location>
        <begin position="42"/>
        <end position="67"/>
    </location>
</feature>
<dbReference type="EMBL" id="CP001511">
    <property type="protein sequence ID" value="ACS43503.1"/>
    <property type="molecule type" value="Genomic_DNA"/>
</dbReference>
<evidence type="ECO:0000313" key="3">
    <source>
        <dbReference type="Proteomes" id="UP000009081"/>
    </source>
</evidence>
<reference evidence="2 3" key="1">
    <citation type="journal article" date="2009" name="PLoS ONE">
        <title>Methylobacterium genome sequences: a reference blueprint to investigate microbial metabolism of C1 compounds from natural and industrial sources.</title>
        <authorList>
            <person name="Vuilleumier S."/>
            <person name="Chistoserdova L."/>
            <person name="Lee M.-C."/>
            <person name="Bringel F."/>
            <person name="Lajus A."/>
            <person name="Zhou Y."/>
            <person name="Gourion B."/>
            <person name="Barbe V."/>
            <person name="Chang J."/>
            <person name="Cruveiller S."/>
            <person name="Dossat C."/>
            <person name="Gillett W."/>
            <person name="Gruffaz C."/>
            <person name="Haugen E."/>
            <person name="Hourcade E."/>
            <person name="Levy R."/>
            <person name="Mangenot S."/>
            <person name="Muller E."/>
            <person name="Nadalig T."/>
            <person name="Pagni M."/>
            <person name="Penny C."/>
            <person name="Peyraud R."/>
            <person name="Robinson D.G."/>
            <person name="Roche D."/>
            <person name="Rouy Z."/>
            <person name="Saenampechek C."/>
            <person name="Salvignol G."/>
            <person name="Vallenet D."/>
            <person name="Wu Z."/>
            <person name="Marx C.J."/>
            <person name="Vorholt J.A."/>
            <person name="Olson M.V."/>
            <person name="Kaul R."/>
            <person name="Weissenbach J."/>
            <person name="Medigue C."/>
            <person name="Lidstrom M.E."/>
        </authorList>
    </citation>
    <scope>NUCLEOTIDE SEQUENCE [LARGE SCALE GENOMIC DNA]</scope>
    <source>
        <strain evidence="3">ATCC 14718 / DSM 1338 / JCM 2805 / NCIMB 9133 / AM1</strain>
    </source>
</reference>
<name>C5B4X1_METEA</name>
<geneLocation type="plasmid" evidence="2 3">
    <name>megaplasmid</name>
</geneLocation>
<evidence type="ECO:0000313" key="2">
    <source>
        <dbReference type="EMBL" id="ACS43503.1"/>
    </source>
</evidence>